<protein>
    <recommendedName>
        <fullName evidence="1">RNA-directed DNA polymerase</fullName>
        <ecNumber evidence="1">2.7.7.49</ecNumber>
    </recommendedName>
</protein>
<feature type="domain" description="Integrase catalytic" evidence="10">
    <location>
        <begin position="871"/>
        <end position="1034"/>
    </location>
</feature>
<dbReference type="PANTHER" id="PTHR37984:SF5">
    <property type="entry name" value="PROTEIN NYNRIN-LIKE"/>
    <property type="match status" value="1"/>
</dbReference>
<dbReference type="PANTHER" id="PTHR37984">
    <property type="entry name" value="PROTEIN CBG26694"/>
    <property type="match status" value="1"/>
</dbReference>
<dbReference type="InterPro" id="IPR041577">
    <property type="entry name" value="RT_RNaseH_2"/>
</dbReference>
<comment type="caution">
    <text evidence="11">The sequence shown here is derived from an EMBL/GenBank/DDBJ whole genome shotgun (WGS) entry which is preliminary data.</text>
</comment>
<dbReference type="GO" id="GO:0003964">
    <property type="term" value="F:RNA-directed DNA polymerase activity"/>
    <property type="evidence" value="ECO:0007669"/>
    <property type="project" value="UniProtKB-KW"/>
</dbReference>
<dbReference type="Gene3D" id="1.10.340.70">
    <property type="match status" value="1"/>
</dbReference>
<dbReference type="InterPro" id="IPR000477">
    <property type="entry name" value="RT_dom"/>
</dbReference>
<dbReference type="InterPro" id="IPR012337">
    <property type="entry name" value="RNaseH-like_sf"/>
</dbReference>
<evidence type="ECO:0000313" key="11">
    <source>
        <dbReference type="EMBL" id="KMQ86068.1"/>
    </source>
</evidence>
<dbReference type="InterPro" id="IPR041588">
    <property type="entry name" value="Integrase_H2C2"/>
</dbReference>
<feature type="compositionally biased region" description="Basic and acidic residues" evidence="8">
    <location>
        <begin position="1141"/>
        <end position="1160"/>
    </location>
</feature>
<dbReference type="PROSITE" id="PS50878">
    <property type="entry name" value="RT_POL"/>
    <property type="match status" value="1"/>
</dbReference>
<dbReference type="InterPro" id="IPR036397">
    <property type="entry name" value="RNaseH_sf"/>
</dbReference>
<feature type="region of interest" description="Disordered" evidence="8">
    <location>
        <begin position="1124"/>
        <end position="1193"/>
    </location>
</feature>
<dbReference type="EC" id="2.7.7.49" evidence="1"/>
<keyword evidence="5" id="KW-0255">Endonuclease</keyword>
<evidence type="ECO:0000256" key="3">
    <source>
        <dbReference type="ARBA" id="ARBA00022695"/>
    </source>
</evidence>
<dbReference type="Pfam" id="PF17921">
    <property type="entry name" value="Integrase_H2C2"/>
    <property type="match status" value="1"/>
</dbReference>
<dbReference type="STRING" id="67767.A0A0J7K6J5"/>
<dbReference type="OrthoDB" id="7554847at2759"/>
<dbReference type="CDD" id="cd01647">
    <property type="entry name" value="RT_LTR"/>
    <property type="match status" value="1"/>
</dbReference>
<evidence type="ECO:0000256" key="4">
    <source>
        <dbReference type="ARBA" id="ARBA00022722"/>
    </source>
</evidence>
<dbReference type="PaxDb" id="67767-A0A0J7K6J5"/>
<dbReference type="GO" id="GO:0003676">
    <property type="term" value="F:nucleic acid binding"/>
    <property type="evidence" value="ECO:0007669"/>
    <property type="project" value="InterPro"/>
</dbReference>
<dbReference type="FunFam" id="3.10.20.370:FF:000001">
    <property type="entry name" value="Retrovirus-related Pol polyprotein from transposon 17.6-like protein"/>
    <property type="match status" value="1"/>
</dbReference>
<dbReference type="Pfam" id="PF00665">
    <property type="entry name" value="rve"/>
    <property type="match status" value="1"/>
</dbReference>
<dbReference type="Gene3D" id="3.10.10.10">
    <property type="entry name" value="HIV Type 1 Reverse Transcriptase, subunit A, domain 1"/>
    <property type="match status" value="1"/>
</dbReference>
<dbReference type="GO" id="GO:0004519">
    <property type="term" value="F:endonuclease activity"/>
    <property type="evidence" value="ECO:0007669"/>
    <property type="project" value="UniProtKB-KW"/>
</dbReference>
<dbReference type="GO" id="GO:0015074">
    <property type="term" value="P:DNA integration"/>
    <property type="evidence" value="ECO:0007669"/>
    <property type="project" value="InterPro"/>
</dbReference>
<dbReference type="Proteomes" id="UP000036403">
    <property type="component" value="Unassembled WGS sequence"/>
</dbReference>
<dbReference type="SUPFAM" id="SSF50630">
    <property type="entry name" value="Acid proteases"/>
    <property type="match status" value="1"/>
</dbReference>
<dbReference type="Gene3D" id="3.30.420.10">
    <property type="entry name" value="Ribonuclease H-like superfamily/Ribonuclease H"/>
    <property type="match status" value="1"/>
</dbReference>
<dbReference type="InterPro" id="IPR050951">
    <property type="entry name" value="Retrovirus_Pol_polyprotein"/>
</dbReference>
<keyword evidence="12" id="KW-1185">Reference proteome</keyword>
<keyword evidence="3" id="KW-0548">Nucleotidyltransferase</keyword>
<dbReference type="SUPFAM" id="SSF56672">
    <property type="entry name" value="DNA/RNA polymerases"/>
    <property type="match status" value="1"/>
</dbReference>
<evidence type="ECO:0000256" key="8">
    <source>
        <dbReference type="SAM" id="MobiDB-lite"/>
    </source>
</evidence>
<dbReference type="PROSITE" id="PS50994">
    <property type="entry name" value="INTEGRASE"/>
    <property type="match status" value="1"/>
</dbReference>
<evidence type="ECO:0000256" key="2">
    <source>
        <dbReference type="ARBA" id="ARBA00022679"/>
    </source>
</evidence>
<keyword evidence="2" id="KW-0808">Transferase</keyword>
<evidence type="ECO:0000256" key="5">
    <source>
        <dbReference type="ARBA" id="ARBA00022759"/>
    </source>
</evidence>
<name>A0A0J7K6J5_LASNI</name>
<evidence type="ECO:0000256" key="7">
    <source>
        <dbReference type="ARBA" id="ARBA00023268"/>
    </source>
</evidence>
<dbReference type="InterPro" id="IPR043502">
    <property type="entry name" value="DNA/RNA_pol_sf"/>
</dbReference>
<accession>A0A0J7K6J5</accession>
<dbReference type="CDD" id="cd09274">
    <property type="entry name" value="RNase_HI_RT_Ty3"/>
    <property type="match status" value="1"/>
</dbReference>
<keyword evidence="5" id="KW-0378">Hydrolase</keyword>
<sequence>MQLQADLTLEKAVTKARQADEVKRQQGVIRGVDNAMKNESEVDYVHRKGGNQQNKTGFRQQYKGRPSENTTVKKCSRCGRAPQHAFAVCPAKQSACNNCTKKGHWEAVCTLKKKKINEVSSKESTQKEKEYAAADSVFADRVMNKEKVSSHISSWRTTIDINGIPINCKIDTGADVSIIGETLHKEKFSNIPMQSGKESRLRAVGNLNIPVKGIIQTDMKWKGKSCEEKIYVVPGVKEPLLSRTAIEKMGIIRWVNTVIERPENRYPELFKGIGCLSRPYTLRLKEKTQPYAITTPRRVAIPLREAVKRALKAMQTEGIISPVDEPTEWCAGMVVVLKQGGEVRICVDFTQLNKNVQREKHILPTVDESLGRLAGAKIFSKLDACSGYYQILLDKKSRKLTTFITPFGRFCFNRLPMGLSSSGEHFQKQMSEILEGIDGVCNLMDDILIFGANKEEHDERLEEVLQRLKEKGITLNKGKCVFRASRVKFLGHIISADKGIQQDPEKVAAIIEIQRPQSAIELRRFLGMVHYHLKFLGHLADVTQPLRDLLKKNHEFKWTTVHDQAFNKIKEMLTKAPTLIFFDPGKKTRITADSSSYGLGAVIEQECEERWHPVSYASRGLTETEKRYAQIEKEALALTWACERFSDYILGAEITLRTDHKPLVVLLGNKPLCELSARLQRFRMRLMKYSYEVEHVPGREVFTADTLSRAPLKHGLKEEDILFDKNMELYVQAVETAIPIGDKLLQEVAEAQKKNSTIKILQKYIQEGWPSHKADVDITVRRFFEHRGNLAESRGMVVYGTRIYIPTGPIRKQMLDRLHTGHLGITRCSERAKEAIWWPGISADIKSMISQCEQCIEHRPLVVEPLLPSKIPDRPWQIVGTDLFQCKNNNYIIFVDYFSRYFEIAELRSTSATAVISVAKKIFARFGVPEVVRADNGPQYRDEFKRFAEKWQFELVTSSPYHSRSNGQVEAAVKIAKSILLKEEKVEQGLLVYRATPLETGYSPAELMMGRKLRSNIPLSEEKLQPNWAWLKDHKEKLQEKRKKDKQAFDRRHRARELNELKAGQRVWITDRKEYGRVVERRSEPRSYKIETTSGIIRRNRAFLVAAQSTGGDIDYEDFIKQQEVTGPGKEPNRMQPQGPQRRETVGEPPAKRRDERPQEAYEPTPGQGEENVLRRSTRERKAPSRYDPADYE</sequence>
<keyword evidence="7" id="KW-0511">Multifunctional enzyme</keyword>
<dbReference type="GO" id="GO:0042575">
    <property type="term" value="C:DNA polymerase complex"/>
    <property type="evidence" value="ECO:0007669"/>
    <property type="project" value="UniProtKB-ARBA"/>
</dbReference>
<dbReference type="SUPFAM" id="SSF53098">
    <property type="entry name" value="Ribonuclease H-like"/>
    <property type="match status" value="1"/>
</dbReference>
<dbReference type="Pfam" id="PF00078">
    <property type="entry name" value="RVT_1"/>
    <property type="match status" value="1"/>
</dbReference>
<dbReference type="AlphaFoldDB" id="A0A0J7K6J5"/>
<dbReference type="Pfam" id="PF17919">
    <property type="entry name" value="RT_RNaseH_2"/>
    <property type="match status" value="1"/>
</dbReference>
<feature type="domain" description="Reverse transcriptase" evidence="9">
    <location>
        <begin position="317"/>
        <end position="494"/>
    </location>
</feature>
<dbReference type="EMBL" id="LBMM01012658">
    <property type="protein sequence ID" value="KMQ86068.1"/>
    <property type="molecule type" value="Genomic_DNA"/>
</dbReference>
<evidence type="ECO:0000256" key="6">
    <source>
        <dbReference type="ARBA" id="ARBA00022918"/>
    </source>
</evidence>
<organism evidence="11 12">
    <name type="scientific">Lasius niger</name>
    <name type="common">Black garden ant</name>
    <dbReference type="NCBI Taxonomy" id="67767"/>
    <lineage>
        <taxon>Eukaryota</taxon>
        <taxon>Metazoa</taxon>
        <taxon>Ecdysozoa</taxon>
        <taxon>Arthropoda</taxon>
        <taxon>Hexapoda</taxon>
        <taxon>Insecta</taxon>
        <taxon>Pterygota</taxon>
        <taxon>Neoptera</taxon>
        <taxon>Endopterygota</taxon>
        <taxon>Hymenoptera</taxon>
        <taxon>Apocrita</taxon>
        <taxon>Aculeata</taxon>
        <taxon>Formicoidea</taxon>
        <taxon>Formicidae</taxon>
        <taxon>Formicinae</taxon>
        <taxon>Lasius</taxon>
        <taxon>Lasius</taxon>
    </lineage>
</organism>
<dbReference type="Gene3D" id="2.40.70.10">
    <property type="entry name" value="Acid Proteases"/>
    <property type="match status" value="1"/>
</dbReference>
<dbReference type="FunFam" id="3.30.420.10:FF:000063">
    <property type="entry name" value="Retrovirus-related Pol polyprotein from transposon 297-like Protein"/>
    <property type="match status" value="1"/>
</dbReference>
<gene>
    <name evidence="11" type="ORF">RF55_15062</name>
</gene>
<evidence type="ECO:0000259" key="10">
    <source>
        <dbReference type="PROSITE" id="PS50994"/>
    </source>
</evidence>
<evidence type="ECO:0000259" key="9">
    <source>
        <dbReference type="PROSITE" id="PS50878"/>
    </source>
</evidence>
<evidence type="ECO:0000256" key="1">
    <source>
        <dbReference type="ARBA" id="ARBA00012493"/>
    </source>
</evidence>
<dbReference type="InterPro" id="IPR021109">
    <property type="entry name" value="Peptidase_aspartic_dom_sf"/>
</dbReference>
<proteinExistence type="predicted"/>
<evidence type="ECO:0000313" key="12">
    <source>
        <dbReference type="Proteomes" id="UP000036403"/>
    </source>
</evidence>
<reference evidence="11 12" key="1">
    <citation type="submission" date="2015-04" db="EMBL/GenBank/DDBJ databases">
        <title>Lasius niger genome sequencing.</title>
        <authorList>
            <person name="Konorov E.A."/>
            <person name="Nikitin M.A."/>
            <person name="Kirill M.V."/>
            <person name="Chang P."/>
        </authorList>
    </citation>
    <scope>NUCLEOTIDE SEQUENCE [LARGE SCALE GENOMIC DNA]</scope>
    <source>
        <tissue evidence="11">Whole</tissue>
    </source>
</reference>
<keyword evidence="6" id="KW-0695">RNA-directed DNA polymerase</keyword>
<dbReference type="InterPro" id="IPR001584">
    <property type="entry name" value="Integrase_cat-core"/>
</dbReference>
<keyword evidence="4" id="KW-0540">Nuclease</keyword>
<dbReference type="FunFam" id="3.30.70.270:FF:000026">
    <property type="entry name" value="Transposon Ty3-G Gag-Pol polyprotein"/>
    <property type="match status" value="1"/>
</dbReference>
<dbReference type="FunFam" id="1.10.340.70:FF:000004">
    <property type="entry name" value="Retrovirus-related Pol polyprotein from transposon 297-like Protein"/>
    <property type="match status" value="1"/>
</dbReference>
<dbReference type="Gene3D" id="3.30.70.270">
    <property type="match status" value="2"/>
</dbReference>
<feature type="compositionally biased region" description="Basic and acidic residues" evidence="8">
    <location>
        <begin position="1180"/>
        <end position="1193"/>
    </location>
</feature>
<dbReference type="InterPro" id="IPR043128">
    <property type="entry name" value="Rev_trsase/Diguanyl_cyclase"/>
</dbReference>